<keyword evidence="4" id="KW-1185">Reference proteome</keyword>
<feature type="region of interest" description="Disordered" evidence="1">
    <location>
        <begin position="198"/>
        <end position="224"/>
    </location>
</feature>
<dbReference type="AlphaFoldDB" id="A0A2N5VRC9"/>
<feature type="chain" id="PRO_5014665928" description="Altered inheritance of mitochondria protein 41" evidence="2">
    <location>
        <begin position="19"/>
        <end position="224"/>
    </location>
</feature>
<dbReference type="OrthoDB" id="2507573at2759"/>
<reference evidence="3 4" key="1">
    <citation type="submission" date="2017-11" db="EMBL/GenBank/DDBJ databases">
        <title>De novo assembly and phasing of dikaryotic genomes from two isolates of Puccinia coronata f. sp. avenae, the causal agent of oat crown rust.</title>
        <authorList>
            <person name="Miller M.E."/>
            <person name="Zhang Y."/>
            <person name="Omidvar V."/>
            <person name="Sperschneider J."/>
            <person name="Schwessinger B."/>
            <person name="Raley C."/>
            <person name="Palmer J.M."/>
            <person name="Garnica D."/>
            <person name="Upadhyaya N."/>
            <person name="Rathjen J."/>
            <person name="Taylor J.M."/>
            <person name="Park R.F."/>
            <person name="Dodds P.N."/>
            <person name="Hirsch C.D."/>
            <person name="Kianian S.F."/>
            <person name="Figueroa M."/>
        </authorList>
    </citation>
    <scope>NUCLEOTIDE SEQUENCE [LARGE SCALE GENOMIC DNA]</scope>
    <source>
        <strain evidence="3">12NC29</strain>
    </source>
</reference>
<name>A0A2N5VRC9_9BASI</name>
<sequence>MNFFGLLLCSIMALSVLTAPNGRQAAVPMARRSLGNELKESWMAHQRRQAGSGTSGATGLAQLIGGTVTRSDVTNLAREFLRSSVVPGAAPTTSRVGKTKAQEIFTRLEAAEKAAGTSAVVSPKSAQTFLRILRRIEGGSGAGAARSSKPARRQATPAKPSSTAPASPAKPSTPAPASSGAKTVKDLLKSFIDSLPAASTAGSASASRPAATSSASKPAAAKTT</sequence>
<feature type="compositionally biased region" description="Low complexity" evidence="1">
    <location>
        <begin position="143"/>
        <end position="179"/>
    </location>
</feature>
<accession>A0A2N5VRC9</accession>
<organism evidence="3 4">
    <name type="scientific">Puccinia coronata f. sp. avenae</name>
    <dbReference type="NCBI Taxonomy" id="200324"/>
    <lineage>
        <taxon>Eukaryota</taxon>
        <taxon>Fungi</taxon>
        <taxon>Dikarya</taxon>
        <taxon>Basidiomycota</taxon>
        <taxon>Pucciniomycotina</taxon>
        <taxon>Pucciniomycetes</taxon>
        <taxon>Pucciniales</taxon>
        <taxon>Pucciniaceae</taxon>
        <taxon>Puccinia</taxon>
    </lineage>
</organism>
<keyword evidence="2" id="KW-0732">Signal</keyword>
<dbReference type="Proteomes" id="UP000235388">
    <property type="component" value="Unassembled WGS sequence"/>
</dbReference>
<proteinExistence type="predicted"/>
<evidence type="ECO:0000313" key="4">
    <source>
        <dbReference type="Proteomes" id="UP000235388"/>
    </source>
</evidence>
<feature type="signal peptide" evidence="2">
    <location>
        <begin position="1"/>
        <end position="18"/>
    </location>
</feature>
<protein>
    <recommendedName>
        <fullName evidence="5">Altered inheritance of mitochondria protein 41</fullName>
    </recommendedName>
</protein>
<comment type="caution">
    <text evidence="3">The sequence shown here is derived from an EMBL/GenBank/DDBJ whole genome shotgun (WGS) entry which is preliminary data.</text>
</comment>
<feature type="region of interest" description="Disordered" evidence="1">
    <location>
        <begin position="139"/>
        <end position="181"/>
    </location>
</feature>
<evidence type="ECO:0000313" key="3">
    <source>
        <dbReference type="EMBL" id="PLW52548.1"/>
    </source>
</evidence>
<evidence type="ECO:0000256" key="1">
    <source>
        <dbReference type="SAM" id="MobiDB-lite"/>
    </source>
</evidence>
<gene>
    <name evidence="3" type="ORF">PCANC_07700</name>
</gene>
<evidence type="ECO:0000256" key="2">
    <source>
        <dbReference type="SAM" id="SignalP"/>
    </source>
</evidence>
<evidence type="ECO:0008006" key="5">
    <source>
        <dbReference type="Google" id="ProtNLM"/>
    </source>
</evidence>
<dbReference type="EMBL" id="PGCJ01000079">
    <property type="protein sequence ID" value="PLW52548.1"/>
    <property type="molecule type" value="Genomic_DNA"/>
</dbReference>